<sequence length="496" mass="57608">MWVEKHVELLPKVKAFSSSVGKETLIDKPEQRTVFTDFRNPLSFASFKKPQYNDNEESSIVQVNEASRKRPRTNSSTRETTKPETTSKPSFTITPIPTNSVLSEDELNKLQAKALRASMLGLPDADSLEEEFQKEKKRFENRNNSKTEILPMIDSRGRIYDTGDLASAETSKHSVSARRKKEKYETHDESGKRIRYHKDDDALTLEDLVRQERLGFRESMDSQVASRIIKDSTFKDDLEYMDEQADKIAKTTEKTAQQKREFVIRDHEKSKQAIEGCAYCLKDNSLPQAQMVSLGVKTYLALPSVKEMCEGHCLIVPVEHCLTTLDCEDDNFMKCLIQMFAEENRGVIFMETVVNLKWQKHTYIECIPMPIDLLDDAPAYFKEAILSSEGDWSQNKKLINTTKERGFRQSMVKELPYFHVWFGLDKGFGHVIENDRKFPAWFGKEIVAGICDLPPDVWRRPKKLNHRDSHRHQRIQDFLKKWKKWDWTKMLEGGEY</sequence>
<feature type="region of interest" description="Disordered" evidence="2">
    <location>
        <begin position="167"/>
        <end position="191"/>
    </location>
</feature>
<protein>
    <submittedName>
        <fullName evidence="5">8078_t:CDS:1</fullName>
    </submittedName>
</protein>
<reference evidence="5" key="1">
    <citation type="submission" date="2021-06" db="EMBL/GenBank/DDBJ databases">
        <authorList>
            <person name="Kallberg Y."/>
            <person name="Tangrot J."/>
            <person name="Rosling A."/>
        </authorList>
    </citation>
    <scope>NUCLEOTIDE SEQUENCE</scope>
    <source>
        <strain evidence="5">MT106</strain>
    </source>
</reference>
<keyword evidence="6" id="KW-1185">Reference proteome</keyword>
<evidence type="ECO:0000259" key="3">
    <source>
        <dbReference type="Pfam" id="PF04676"/>
    </source>
</evidence>
<evidence type="ECO:0000313" key="5">
    <source>
        <dbReference type="EMBL" id="CAG8487100.1"/>
    </source>
</evidence>
<evidence type="ECO:0000256" key="2">
    <source>
        <dbReference type="SAM" id="MobiDB-lite"/>
    </source>
</evidence>
<dbReference type="AlphaFoldDB" id="A0A9N8WHQ9"/>
<evidence type="ECO:0000256" key="1">
    <source>
        <dbReference type="ARBA" id="ARBA00006795"/>
    </source>
</evidence>
<dbReference type="GO" id="GO:0000398">
    <property type="term" value="P:mRNA splicing, via spliceosome"/>
    <property type="evidence" value="ECO:0007669"/>
    <property type="project" value="TreeGrafter"/>
</dbReference>
<organism evidence="5 6">
    <name type="scientific">Ambispora gerdemannii</name>
    <dbReference type="NCBI Taxonomy" id="144530"/>
    <lineage>
        <taxon>Eukaryota</taxon>
        <taxon>Fungi</taxon>
        <taxon>Fungi incertae sedis</taxon>
        <taxon>Mucoromycota</taxon>
        <taxon>Glomeromycotina</taxon>
        <taxon>Glomeromycetes</taxon>
        <taxon>Archaeosporales</taxon>
        <taxon>Ambisporaceae</taxon>
        <taxon>Ambispora</taxon>
    </lineage>
</organism>
<feature type="compositionally biased region" description="Polar residues" evidence="2">
    <location>
        <begin position="73"/>
        <end position="97"/>
    </location>
</feature>
<name>A0A9N8WHQ9_9GLOM</name>
<dbReference type="PANTHER" id="PTHR12072">
    <property type="entry name" value="CWF19, CELL CYCLE CONTROL PROTEIN"/>
    <property type="match status" value="1"/>
</dbReference>
<dbReference type="Pfam" id="PF04677">
    <property type="entry name" value="CwfJ_C_1"/>
    <property type="match status" value="1"/>
</dbReference>
<feature type="compositionally biased region" description="Basic and acidic residues" evidence="2">
    <location>
        <begin position="182"/>
        <end position="191"/>
    </location>
</feature>
<comment type="caution">
    <text evidence="5">The sequence shown here is derived from an EMBL/GenBank/DDBJ whole genome shotgun (WGS) entry which is preliminary data.</text>
</comment>
<evidence type="ECO:0000259" key="4">
    <source>
        <dbReference type="Pfam" id="PF04677"/>
    </source>
</evidence>
<dbReference type="InterPro" id="IPR040194">
    <property type="entry name" value="Cwf19-like"/>
</dbReference>
<feature type="region of interest" description="Disordered" evidence="2">
    <location>
        <begin position="49"/>
        <end position="97"/>
    </location>
</feature>
<dbReference type="Pfam" id="PF04676">
    <property type="entry name" value="CwfJ_C_2"/>
    <property type="match status" value="1"/>
</dbReference>
<dbReference type="GO" id="GO:0071014">
    <property type="term" value="C:post-mRNA release spliceosomal complex"/>
    <property type="evidence" value="ECO:0007669"/>
    <property type="project" value="TreeGrafter"/>
</dbReference>
<dbReference type="InterPro" id="IPR006768">
    <property type="entry name" value="Cwf19-like_C_dom-1"/>
</dbReference>
<accession>A0A9N8WHQ9</accession>
<evidence type="ECO:0000313" key="6">
    <source>
        <dbReference type="Proteomes" id="UP000789831"/>
    </source>
</evidence>
<gene>
    <name evidence="5" type="ORF">AGERDE_LOCUS3545</name>
</gene>
<dbReference type="EMBL" id="CAJVPL010000355">
    <property type="protein sequence ID" value="CAG8487100.1"/>
    <property type="molecule type" value="Genomic_DNA"/>
</dbReference>
<dbReference type="InterPro" id="IPR006767">
    <property type="entry name" value="Cwf19-like_C_dom-2"/>
</dbReference>
<proteinExistence type="inferred from homology"/>
<dbReference type="PANTHER" id="PTHR12072:SF5">
    <property type="entry name" value="CWF19-LIKE PROTEIN 2"/>
    <property type="match status" value="1"/>
</dbReference>
<feature type="domain" description="Cwf19-like protein C-terminal" evidence="3">
    <location>
        <begin position="391"/>
        <end position="488"/>
    </location>
</feature>
<dbReference type="Proteomes" id="UP000789831">
    <property type="component" value="Unassembled WGS sequence"/>
</dbReference>
<dbReference type="OrthoDB" id="2113965at2759"/>
<feature type="domain" description="Cwf19-like C-terminal" evidence="4">
    <location>
        <begin position="265"/>
        <end position="382"/>
    </location>
</feature>
<comment type="similarity">
    <text evidence="1">Belongs to the CWF19 family.</text>
</comment>